<reference evidence="2" key="1">
    <citation type="submission" date="2023-01" db="EMBL/GenBank/DDBJ databases">
        <authorList>
            <person name="Piombo E."/>
        </authorList>
    </citation>
    <scope>NUCLEOTIDE SEQUENCE</scope>
</reference>
<dbReference type="InterPro" id="IPR021858">
    <property type="entry name" value="Fun_TF"/>
</dbReference>
<evidence type="ECO:0000256" key="1">
    <source>
        <dbReference type="ARBA" id="ARBA00023242"/>
    </source>
</evidence>
<sequence>MNKYMRSRNYQYQTVALMYYSRAVEEVKQEVVRLQLDQTLPEISLITAVIYLYIYDLWGEDTLVDPRKHVAGAMKLLNLRSGGGSSQLSMSRALDRVTAESVVYQAFLLSMRRPFTPYFPVDVQFMDRAESILNSERLMAAIHVDSSPVLGIPLSLYRFILDIIHFRNWTEQPSDALLARLRTEMEYWEAFVLTGSTTSHSLSTDGGFSTDMIILYVLATSLLLDWITESSTSGLSTNALQPPDVIDIMRGNVGLIPWQLSHGLKILRRPNTSTAWSHGFLGPWPILIFGYAVTAEEDIALLRTLLREIVYRLGYGEVQRILDELEEIWGARKCDLI</sequence>
<dbReference type="Pfam" id="PF11951">
    <property type="entry name" value="Fungal_trans_2"/>
    <property type="match status" value="1"/>
</dbReference>
<dbReference type="AlphaFoldDB" id="A0AA35Q9J4"/>
<protein>
    <submittedName>
        <fullName evidence="2">Uncharacterized protein</fullName>
    </submittedName>
</protein>
<organism evidence="2 3">
    <name type="scientific">Clonostachys chloroleuca</name>
    <dbReference type="NCBI Taxonomy" id="1926264"/>
    <lineage>
        <taxon>Eukaryota</taxon>
        <taxon>Fungi</taxon>
        <taxon>Dikarya</taxon>
        <taxon>Ascomycota</taxon>
        <taxon>Pezizomycotina</taxon>
        <taxon>Sordariomycetes</taxon>
        <taxon>Hypocreomycetidae</taxon>
        <taxon>Hypocreales</taxon>
        <taxon>Bionectriaceae</taxon>
        <taxon>Clonostachys</taxon>
    </lineage>
</organism>
<proteinExistence type="predicted"/>
<dbReference type="EMBL" id="CABFNP030001292">
    <property type="protein sequence ID" value="CAI6097680.1"/>
    <property type="molecule type" value="Genomic_DNA"/>
</dbReference>
<evidence type="ECO:0000313" key="2">
    <source>
        <dbReference type="EMBL" id="CAI6097680.1"/>
    </source>
</evidence>
<gene>
    <name evidence="2" type="ORF">CCHLO57077_00008897</name>
</gene>
<comment type="caution">
    <text evidence="2">The sequence shown here is derived from an EMBL/GenBank/DDBJ whole genome shotgun (WGS) entry which is preliminary data.</text>
</comment>
<accession>A0AA35Q9J4</accession>
<dbReference type="Proteomes" id="UP001160390">
    <property type="component" value="Unassembled WGS sequence"/>
</dbReference>
<name>A0AA35Q9J4_9HYPO</name>
<keyword evidence="3" id="KW-1185">Reference proteome</keyword>
<evidence type="ECO:0000313" key="3">
    <source>
        <dbReference type="Proteomes" id="UP001160390"/>
    </source>
</evidence>
<keyword evidence="1" id="KW-0539">Nucleus</keyword>